<dbReference type="SUPFAM" id="SSF56176">
    <property type="entry name" value="FAD-binding/transporter-associated domain-like"/>
    <property type="match status" value="1"/>
</dbReference>
<dbReference type="Proteomes" id="UP001159405">
    <property type="component" value="Unassembled WGS sequence"/>
</dbReference>
<dbReference type="InterPro" id="IPR016167">
    <property type="entry name" value="FAD-bd_PCMH_sub1"/>
</dbReference>
<evidence type="ECO:0000313" key="4">
    <source>
        <dbReference type="Proteomes" id="UP001159405"/>
    </source>
</evidence>
<dbReference type="InterPro" id="IPR010031">
    <property type="entry name" value="FAD_lactone_oxidase-like"/>
</dbReference>
<evidence type="ECO:0000256" key="1">
    <source>
        <dbReference type="ARBA" id="ARBA00023002"/>
    </source>
</evidence>
<dbReference type="InterPro" id="IPR016166">
    <property type="entry name" value="FAD-bd_PCMH"/>
</dbReference>
<dbReference type="Pfam" id="PF01565">
    <property type="entry name" value="FAD_binding_4"/>
    <property type="match status" value="1"/>
</dbReference>
<feature type="domain" description="FAD-binding PCMH-type" evidence="2">
    <location>
        <begin position="49"/>
        <end position="273"/>
    </location>
</feature>
<organism evidence="3 4">
    <name type="scientific">Porites lobata</name>
    <dbReference type="NCBI Taxonomy" id="104759"/>
    <lineage>
        <taxon>Eukaryota</taxon>
        <taxon>Metazoa</taxon>
        <taxon>Cnidaria</taxon>
        <taxon>Anthozoa</taxon>
        <taxon>Hexacorallia</taxon>
        <taxon>Scleractinia</taxon>
        <taxon>Fungiina</taxon>
        <taxon>Poritidae</taxon>
        <taxon>Porites</taxon>
    </lineage>
</organism>
<name>A0ABN8Q5K3_9CNID</name>
<dbReference type="InterPro" id="IPR016169">
    <property type="entry name" value="FAD-bd_PCMH_sub2"/>
</dbReference>
<keyword evidence="1" id="KW-0560">Oxidoreductase</keyword>
<evidence type="ECO:0000313" key="3">
    <source>
        <dbReference type="EMBL" id="CAH3155027.1"/>
    </source>
</evidence>
<dbReference type="Gene3D" id="3.30.70.2520">
    <property type="match status" value="1"/>
</dbReference>
<dbReference type="EMBL" id="CALNXK010000100">
    <property type="protein sequence ID" value="CAH3155027.1"/>
    <property type="molecule type" value="Genomic_DNA"/>
</dbReference>
<dbReference type="PANTHER" id="PTHR43762">
    <property type="entry name" value="L-GULONOLACTONE OXIDASE"/>
    <property type="match status" value="1"/>
</dbReference>
<protein>
    <recommendedName>
        <fullName evidence="2">FAD-binding PCMH-type domain-containing protein</fullName>
    </recommendedName>
</protein>
<dbReference type="PROSITE" id="PS51387">
    <property type="entry name" value="FAD_PCMH"/>
    <property type="match status" value="1"/>
</dbReference>
<accession>A0ABN8Q5K3</accession>
<evidence type="ECO:0000259" key="2">
    <source>
        <dbReference type="PROSITE" id="PS51387"/>
    </source>
</evidence>
<dbReference type="PANTHER" id="PTHR43762:SF1">
    <property type="entry name" value="D-ARABINONO-1,4-LACTONE OXIDASE"/>
    <property type="match status" value="1"/>
</dbReference>
<dbReference type="InterPro" id="IPR006094">
    <property type="entry name" value="Oxid_FAD_bind_N"/>
</dbReference>
<dbReference type="Pfam" id="PF04030">
    <property type="entry name" value="ALO"/>
    <property type="match status" value="1"/>
</dbReference>
<dbReference type="Gene3D" id="3.30.43.10">
    <property type="entry name" value="Uridine Diphospho-n-acetylenolpyruvylglucosamine Reductase, domain 2"/>
    <property type="match status" value="1"/>
</dbReference>
<gene>
    <name evidence="3" type="ORF">PLOB_00001150</name>
</gene>
<comment type="caution">
    <text evidence="3">The sequence shown here is derived from an EMBL/GenBank/DDBJ whole genome shotgun (WGS) entry which is preliminary data.</text>
</comment>
<dbReference type="Gene3D" id="3.30.465.10">
    <property type="match status" value="1"/>
</dbReference>
<sequence>MGNSVDCCYTTRQYNQCYFPCIRTCSYTNRRVWYNYDGLESVQPLIDVIKPEGRVIHKFPTTLADITEDHEIAKALASGLDPPGQLAAICRFASNYGYRIRAVGTGSSWSRLTSTRDILIDMTNLNRILTRKPANRRENLQKEYVDIEVEGGMQVYRFVEKLDKAYGLGLPMMGNYAGQTVAGVASTSTHGSGYFSGTMSTLVVGFHLIISNGIQVKLTRGDETFDRCQEKIKRAQYGGNPVELKSTDVFCAVAVGLGSLGIIYSITYRCIPVYNIEEERTVVQIPWPGQKAFHVHHKFEAILRNRTEGEFFSVFVNPYPEPKRYLYAAYLKGKRTTRSPTCCACCSWWCCKGGRGCAEVGCMQTDCTASCLQTCASCCPTRIPDITNFGVSQFSHKHPYVQKWYNVLQFTKGNMHIRTAEFCLPLAHLDEALGEVIEIANQYAKRFRQYSLLPIYVRFVKTDDLYLSPANSKCAVDGSNNDHACYIEIPFLPGAFGIEEYHKNIEDKLFTKYKARPHWGKNHHLTTGRIYELYPDLEDWKKVFRLFNATGIFCNEFTHNVGFDTCIADLLKLRAGNDTGIVNDGLAEDDVITLQPTS</sequence>
<proteinExistence type="predicted"/>
<keyword evidence="4" id="KW-1185">Reference proteome</keyword>
<dbReference type="InterPro" id="IPR007173">
    <property type="entry name" value="ALO_C"/>
</dbReference>
<dbReference type="InterPro" id="IPR036318">
    <property type="entry name" value="FAD-bd_PCMH-like_sf"/>
</dbReference>
<reference evidence="3 4" key="1">
    <citation type="submission" date="2022-05" db="EMBL/GenBank/DDBJ databases">
        <authorList>
            <consortium name="Genoscope - CEA"/>
            <person name="William W."/>
        </authorList>
    </citation>
    <scope>NUCLEOTIDE SEQUENCE [LARGE SCALE GENOMIC DNA]</scope>
</reference>